<accession>A0A8B8C143</accession>
<evidence type="ECO:0000256" key="4">
    <source>
        <dbReference type="ARBA" id="ARBA00022989"/>
    </source>
</evidence>
<evidence type="ECO:0000256" key="2">
    <source>
        <dbReference type="ARBA" id="ARBA00013977"/>
    </source>
</evidence>
<evidence type="ECO:0000256" key="1">
    <source>
        <dbReference type="ARBA" id="ARBA00004141"/>
    </source>
</evidence>
<feature type="non-terminal residue" evidence="9">
    <location>
        <position position="1"/>
    </location>
</feature>
<dbReference type="PANTHER" id="PTHR13628:SF1">
    <property type="entry name" value="TRANSMEMBRANE PROTEIN 267"/>
    <property type="match status" value="1"/>
</dbReference>
<dbReference type="GO" id="GO:0016020">
    <property type="term" value="C:membrane"/>
    <property type="evidence" value="ECO:0007669"/>
    <property type="project" value="UniProtKB-SubCell"/>
</dbReference>
<gene>
    <name evidence="9" type="primary">LOC111114653</name>
</gene>
<evidence type="ECO:0000313" key="9">
    <source>
        <dbReference type="RefSeq" id="XP_022308766.1"/>
    </source>
</evidence>
<keyword evidence="3 6" id="KW-0812">Transmembrane</keyword>
<feature type="transmembrane region" description="Helical" evidence="6">
    <location>
        <begin position="166"/>
        <end position="187"/>
    </location>
</feature>
<proteinExistence type="predicted"/>
<evidence type="ECO:0000256" key="7">
    <source>
        <dbReference type="SAM" id="SignalP"/>
    </source>
</evidence>
<dbReference type="RefSeq" id="XP_022308766.1">
    <property type="nucleotide sequence ID" value="XM_022453058.1"/>
</dbReference>
<reference evidence="9" key="1">
    <citation type="submission" date="2025-08" db="UniProtKB">
        <authorList>
            <consortium name="RefSeq"/>
        </authorList>
    </citation>
    <scope>IDENTIFICATION</scope>
    <source>
        <tissue evidence="9">Whole sample</tissue>
    </source>
</reference>
<comment type="subcellular location">
    <subcellularLocation>
        <location evidence="1">Membrane</location>
        <topology evidence="1">Multi-pass membrane protein</topology>
    </subcellularLocation>
</comment>
<keyword evidence="4 6" id="KW-1133">Transmembrane helix</keyword>
<dbReference type="AlphaFoldDB" id="A0A8B8C143"/>
<dbReference type="InterPro" id="IPR026572">
    <property type="entry name" value="TMEM267"/>
</dbReference>
<keyword evidence="7" id="KW-0732">Signal</keyword>
<name>A0A8B8C143_CRAVI</name>
<keyword evidence="5 6" id="KW-0472">Membrane</keyword>
<evidence type="ECO:0000256" key="6">
    <source>
        <dbReference type="SAM" id="Phobius"/>
    </source>
</evidence>
<dbReference type="PANTHER" id="PTHR13628">
    <property type="entry name" value="TRANSMEMBRANE PROTEIN 267"/>
    <property type="match status" value="1"/>
</dbReference>
<evidence type="ECO:0000313" key="8">
    <source>
        <dbReference type="Proteomes" id="UP000694844"/>
    </source>
</evidence>
<dbReference type="GeneID" id="111114653"/>
<feature type="chain" id="PRO_5034025350" description="Transmembrane protein 267" evidence="7">
    <location>
        <begin position="32"/>
        <end position="213"/>
    </location>
</feature>
<dbReference type="OrthoDB" id="10014558at2759"/>
<protein>
    <recommendedName>
        <fullName evidence="2">Transmembrane protein 267</fullName>
    </recommendedName>
</protein>
<feature type="signal peptide" evidence="7">
    <location>
        <begin position="1"/>
        <end position="31"/>
    </location>
</feature>
<feature type="transmembrane region" description="Helical" evidence="6">
    <location>
        <begin position="103"/>
        <end position="122"/>
    </location>
</feature>
<organism evidence="8 9">
    <name type="scientific">Crassostrea virginica</name>
    <name type="common">Eastern oyster</name>
    <dbReference type="NCBI Taxonomy" id="6565"/>
    <lineage>
        <taxon>Eukaryota</taxon>
        <taxon>Metazoa</taxon>
        <taxon>Spiralia</taxon>
        <taxon>Lophotrochozoa</taxon>
        <taxon>Mollusca</taxon>
        <taxon>Bivalvia</taxon>
        <taxon>Autobranchia</taxon>
        <taxon>Pteriomorphia</taxon>
        <taxon>Ostreida</taxon>
        <taxon>Ostreoidea</taxon>
        <taxon>Ostreidae</taxon>
        <taxon>Crassostrea</taxon>
    </lineage>
</organism>
<keyword evidence="8" id="KW-1185">Reference proteome</keyword>
<dbReference type="KEGG" id="cvn:111114653"/>
<evidence type="ECO:0000256" key="5">
    <source>
        <dbReference type="ARBA" id="ARBA00023136"/>
    </source>
</evidence>
<dbReference type="Proteomes" id="UP000694844">
    <property type="component" value="Chromosome 9"/>
</dbReference>
<evidence type="ECO:0000256" key="3">
    <source>
        <dbReference type="ARBA" id="ARBA00022692"/>
    </source>
</evidence>
<sequence>VDHIISHVILYESSLLLVCLLGDYLPVKVSGNHGNLWRALIDSLTHGGEGFLSWAVLIQARNFRDFWECGICGIVAMAIDADHFIAAQSFSLKAALSLRSRPFLHSTTLTLILCLILFVTGYTLNKGWIKLLSVMCFVAWTSHHVRDGSRRGLWFPPFGSTPLIPYKRYLTITLVLPLVLMLLVHLFDLDFIPVSKLQRHLFKEAKLLLPVWE</sequence>